<gene>
    <name evidence="3" type="ORF">GCM10010394_53600</name>
</gene>
<proteinExistence type="predicted"/>
<organism evidence="3 4">
    <name type="scientific">Streptomyces crystallinus</name>
    <dbReference type="NCBI Taxonomy" id="68191"/>
    <lineage>
        <taxon>Bacteria</taxon>
        <taxon>Bacillati</taxon>
        <taxon>Actinomycetota</taxon>
        <taxon>Actinomycetes</taxon>
        <taxon>Kitasatosporales</taxon>
        <taxon>Streptomycetaceae</taxon>
        <taxon>Streptomyces</taxon>
    </lineage>
</organism>
<protein>
    <submittedName>
        <fullName evidence="3">GNAT family N-acetyltransferase</fullName>
    </submittedName>
</protein>
<dbReference type="InterPro" id="IPR016181">
    <property type="entry name" value="Acyl_CoA_acyltransferase"/>
</dbReference>
<dbReference type="EMBL" id="BAAACA010000038">
    <property type="protein sequence ID" value="GAA0616765.1"/>
    <property type="molecule type" value="Genomic_DNA"/>
</dbReference>
<comment type="caution">
    <text evidence="3">The sequence shown here is derived from an EMBL/GenBank/DDBJ whole genome shotgun (WGS) entry which is preliminary data.</text>
</comment>
<dbReference type="RefSeq" id="WP_344077598.1">
    <property type="nucleotide sequence ID" value="NZ_BAAACA010000038.1"/>
</dbReference>
<evidence type="ECO:0000256" key="1">
    <source>
        <dbReference type="SAM" id="MobiDB-lite"/>
    </source>
</evidence>
<dbReference type="Proteomes" id="UP001500668">
    <property type="component" value="Unassembled WGS sequence"/>
</dbReference>
<feature type="domain" description="BioF2-like acetyltransferase" evidence="2">
    <location>
        <begin position="180"/>
        <end position="323"/>
    </location>
</feature>
<keyword evidence="4" id="KW-1185">Reference proteome</keyword>
<evidence type="ECO:0000313" key="4">
    <source>
        <dbReference type="Proteomes" id="UP001500668"/>
    </source>
</evidence>
<reference evidence="4" key="1">
    <citation type="journal article" date="2019" name="Int. J. Syst. Evol. Microbiol.">
        <title>The Global Catalogue of Microorganisms (GCM) 10K type strain sequencing project: providing services to taxonomists for standard genome sequencing and annotation.</title>
        <authorList>
            <consortium name="The Broad Institute Genomics Platform"/>
            <consortium name="The Broad Institute Genome Sequencing Center for Infectious Disease"/>
            <person name="Wu L."/>
            <person name="Ma J."/>
        </authorList>
    </citation>
    <scope>NUCLEOTIDE SEQUENCE [LARGE SCALE GENOMIC DNA]</scope>
    <source>
        <strain evidence="4">JCM 5067</strain>
    </source>
</reference>
<sequence length="393" mass="43209">MTVTTAPAGTALVAEVCKDGGRFAALAPEWRRLHGRCRTATPFQSHAWLYSWWTSYGVAGRLRVVLVRRDGELVAAAPLMLAFRPFRTLVPLGGAITDFTDVLLDDACAPEAARALVAAVREAAGGALVDLREVRPGGAAELLHAHWPGVRASLPDSACLELPAAPMDDLLTRLAAKPAQRVRAKLRRIDTLGVHERAVAPEEVEATLESLLILHRLQWRGRGVTREHVRPRFAEHLTRSARLMVAHGEAVLTEFRLDGAVVAAELTLQSPALAGGYLYGAHPRLREHKVDVAVMLMRACTRRLDGSGRSVLSMLRGDEPYKHHWRPDTLRNQRFLLAHGTRAAPLLWWCARYATARRRAVAYVRELRAGRQTVATSTSSPVEGRKPSARPAK</sequence>
<evidence type="ECO:0000259" key="2">
    <source>
        <dbReference type="Pfam" id="PF13480"/>
    </source>
</evidence>
<name>A0ABP3RT36_9ACTN</name>
<dbReference type="Pfam" id="PF13480">
    <property type="entry name" value="Acetyltransf_6"/>
    <property type="match status" value="1"/>
</dbReference>
<dbReference type="SUPFAM" id="SSF55729">
    <property type="entry name" value="Acyl-CoA N-acyltransferases (Nat)"/>
    <property type="match status" value="1"/>
</dbReference>
<accession>A0ABP3RT36</accession>
<dbReference type="InterPro" id="IPR038740">
    <property type="entry name" value="BioF2-like_GNAT_dom"/>
</dbReference>
<evidence type="ECO:0000313" key="3">
    <source>
        <dbReference type="EMBL" id="GAA0616765.1"/>
    </source>
</evidence>
<feature type="region of interest" description="Disordered" evidence="1">
    <location>
        <begin position="373"/>
        <end position="393"/>
    </location>
</feature>